<accession>A0A6N2RXF8</accession>
<evidence type="ECO:0008006" key="2">
    <source>
        <dbReference type="Google" id="ProtNLM"/>
    </source>
</evidence>
<protein>
    <recommendedName>
        <fullName evidence="2">Transposase</fullName>
    </recommendedName>
</protein>
<reference evidence="1" key="1">
    <citation type="submission" date="2019-11" db="EMBL/GenBank/DDBJ databases">
        <authorList>
            <person name="Feng L."/>
        </authorList>
    </citation>
    <scope>NUCLEOTIDE SEQUENCE</scope>
    <source>
        <strain evidence="1">BlongumLFYP82</strain>
    </source>
</reference>
<dbReference type="EMBL" id="CACRSV010000012">
    <property type="protein sequence ID" value="VYS85717.1"/>
    <property type="molecule type" value="Genomic_DNA"/>
</dbReference>
<name>A0A6N2RXF8_BIFLN</name>
<dbReference type="AlphaFoldDB" id="A0A6N2RXF8"/>
<proteinExistence type="predicted"/>
<organism evidence="1">
    <name type="scientific">Bifidobacterium longum</name>
    <dbReference type="NCBI Taxonomy" id="216816"/>
    <lineage>
        <taxon>Bacteria</taxon>
        <taxon>Bacillati</taxon>
        <taxon>Actinomycetota</taxon>
        <taxon>Actinomycetes</taxon>
        <taxon>Bifidobacteriales</taxon>
        <taxon>Bifidobacteriaceae</taxon>
        <taxon>Bifidobacterium</taxon>
    </lineage>
</organism>
<sequence length="129" mass="15344">MIRRRIREGRPFTFLDEGLAAAGPVPSANNLVESWNARLRDMPRRHRGLRLVRRLKAICRWCHQHTERPETDAWLAANAMTDERLERLYRQAWKRSPQGQYETFGIPARYGTGIDWNEFHTRVEWQSND</sequence>
<gene>
    <name evidence="1" type="ORF">BLLFYP82_00066</name>
</gene>
<evidence type="ECO:0000313" key="1">
    <source>
        <dbReference type="EMBL" id="VYS85717.1"/>
    </source>
</evidence>